<dbReference type="Pfam" id="PF01814">
    <property type="entry name" value="Hemerythrin"/>
    <property type="match status" value="1"/>
</dbReference>
<dbReference type="GO" id="GO:0007165">
    <property type="term" value="P:signal transduction"/>
    <property type="evidence" value="ECO:0007669"/>
    <property type="project" value="UniProtKB-KW"/>
</dbReference>
<dbReference type="Proteomes" id="UP000774000">
    <property type="component" value="Unassembled WGS sequence"/>
</dbReference>
<dbReference type="InterPro" id="IPR012827">
    <property type="entry name" value="Hemerythrin_metal-bd"/>
</dbReference>
<dbReference type="PANTHER" id="PTHR32089">
    <property type="entry name" value="METHYL-ACCEPTING CHEMOTAXIS PROTEIN MCPB"/>
    <property type="match status" value="1"/>
</dbReference>
<name>A0A939BP64_9FIRM</name>
<evidence type="ECO:0000313" key="11">
    <source>
        <dbReference type="EMBL" id="MBM7556597.1"/>
    </source>
</evidence>
<dbReference type="EMBL" id="JAFBDQ010000006">
    <property type="protein sequence ID" value="MBM7556597.1"/>
    <property type="molecule type" value="Genomic_DNA"/>
</dbReference>
<comment type="caution">
    <text evidence="11">The sequence shown here is derived from an EMBL/GenBank/DDBJ whole genome shotgun (WGS) entry which is preliminary data.</text>
</comment>
<gene>
    <name evidence="11" type="ORF">JOC47_001448</name>
</gene>
<dbReference type="SMART" id="SM00304">
    <property type="entry name" value="HAMP"/>
    <property type="match status" value="2"/>
</dbReference>
<evidence type="ECO:0000256" key="3">
    <source>
        <dbReference type="ARBA" id="ARBA00023004"/>
    </source>
</evidence>
<proteinExistence type="inferred from homology"/>
<dbReference type="InterPro" id="IPR003660">
    <property type="entry name" value="HAMP_dom"/>
</dbReference>
<comment type="similarity">
    <text evidence="1">Belongs to the hemerythrin family.</text>
</comment>
<feature type="domain" description="HAMP" evidence="10">
    <location>
        <begin position="65"/>
        <end position="110"/>
    </location>
</feature>
<dbReference type="SUPFAM" id="SSF58104">
    <property type="entry name" value="Methyl-accepting chemotaxis protein (MCP) signaling domain"/>
    <property type="match status" value="1"/>
</dbReference>
<evidence type="ECO:0000256" key="6">
    <source>
        <dbReference type="PROSITE-ProRule" id="PRU00284"/>
    </source>
</evidence>
<dbReference type="GO" id="GO:0046872">
    <property type="term" value="F:metal ion binding"/>
    <property type="evidence" value="ECO:0007669"/>
    <property type="project" value="UniProtKB-KW"/>
</dbReference>
<accession>A0A939BP64</accession>
<dbReference type="NCBIfam" id="TIGR02481">
    <property type="entry name" value="hemeryth_dom"/>
    <property type="match status" value="1"/>
</dbReference>
<protein>
    <submittedName>
        <fullName evidence="11">Hemerythrin-like metal-binding protein</fullName>
    </submittedName>
</protein>
<keyword evidence="12" id="KW-1185">Reference proteome</keyword>
<dbReference type="PROSITE" id="PS50111">
    <property type="entry name" value="CHEMOTAXIS_TRANSDUC_2"/>
    <property type="match status" value="1"/>
</dbReference>
<feature type="transmembrane region" description="Helical" evidence="8">
    <location>
        <begin position="35"/>
        <end position="55"/>
    </location>
</feature>
<dbReference type="Pfam" id="PF00015">
    <property type="entry name" value="MCPsignal"/>
    <property type="match status" value="1"/>
</dbReference>
<dbReference type="PROSITE" id="PS50885">
    <property type="entry name" value="HAMP"/>
    <property type="match status" value="1"/>
</dbReference>
<organism evidence="11 12">
    <name type="scientific">Halanaerobacter jeridensis</name>
    <dbReference type="NCBI Taxonomy" id="706427"/>
    <lineage>
        <taxon>Bacteria</taxon>
        <taxon>Bacillati</taxon>
        <taxon>Bacillota</taxon>
        <taxon>Clostridia</taxon>
        <taxon>Halanaerobiales</taxon>
        <taxon>Halobacteroidaceae</taxon>
        <taxon>Halanaerobacter</taxon>
    </lineage>
</organism>
<dbReference type="GO" id="GO:0016020">
    <property type="term" value="C:membrane"/>
    <property type="evidence" value="ECO:0007669"/>
    <property type="project" value="InterPro"/>
</dbReference>
<evidence type="ECO:0000256" key="1">
    <source>
        <dbReference type="ARBA" id="ARBA00010587"/>
    </source>
</evidence>
<dbReference type="CDD" id="cd12107">
    <property type="entry name" value="Hemerythrin"/>
    <property type="match status" value="1"/>
</dbReference>
<keyword evidence="8" id="KW-0472">Membrane</keyword>
<dbReference type="CDD" id="cd06225">
    <property type="entry name" value="HAMP"/>
    <property type="match status" value="1"/>
</dbReference>
<dbReference type="PANTHER" id="PTHR32089:SF112">
    <property type="entry name" value="LYSOZYME-LIKE PROTEIN-RELATED"/>
    <property type="match status" value="1"/>
</dbReference>
<keyword evidence="4 6" id="KW-0807">Transducer</keyword>
<dbReference type="InterPro" id="IPR004089">
    <property type="entry name" value="MCPsignal_dom"/>
</dbReference>
<dbReference type="AlphaFoldDB" id="A0A939BP64"/>
<dbReference type="InterPro" id="IPR012312">
    <property type="entry name" value="Hemerythrin-like"/>
</dbReference>
<dbReference type="Gene3D" id="1.20.120.50">
    <property type="entry name" value="Hemerythrin-like"/>
    <property type="match status" value="1"/>
</dbReference>
<evidence type="ECO:0000256" key="5">
    <source>
        <dbReference type="ARBA" id="ARBA00029447"/>
    </source>
</evidence>
<dbReference type="RefSeq" id="WP_204701376.1">
    <property type="nucleotide sequence ID" value="NZ_JAFBDQ010000006.1"/>
</dbReference>
<comment type="similarity">
    <text evidence="5">Belongs to the methyl-accepting chemotaxis (MCP) protein family.</text>
</comment>
<evidence type="ECO:0000256" key="4">
    <source>
        <dbReference type="ARBA" id="ARBA00023224"/>
    </source>
</evidence>
<feature type="domain" description="Methyl-accepting transducer" evidence="9">
    <location>
        <begin position="108"/>
        <end position="356"/>
    </location>
</feature>
<evidence type="ECO:0000256" key="7">
    <source>
        <dbReference type="SAM" id="Coils"/>
    </source>
</evidence>
<feature type="coiled-coil region" evidence="7">
    <location>
        <begin position="52"/>
        <end position="122"/>
    </location>
</feature>
<dbReference type="Gene3D" id="1.10.287.950">
    <property type="entry name" value="Methyl-accepting chemotaxis protein"/>
    <property type="match status" value="1"/>
</dbReference>
<dbReference type="NCBIfam" id="NF033749">
    <property type="entry name" value="bact_hemeryth"/>
    <property type="match status" value="1"/>
</dbReference>
<evidence type="ECO:0000256" key="8">
    <source>
        <dbReference type="SAM" id="Phobius"/>
    </source>
</evidence>
<dbReference type="SUPFAM" id="SSF47188">
    <property type="entry name" value="Hemerythrin-like"/>
    <property type="match status" value="1"/>
</dbReference>
<keyword evidence="7" id="KW-0175">Coiled coil</keyword>
<keyword evidence="2" id="KW-0479">Metal-binding</keyword>
<sequence>MSKLSLKTKMWLMILTIVLSVLAAVIYVPNLTSNWLKISAYIVLIAVILSSIRFLNNSIDQFTGEINRFTQELAAGNLDVKELTVTETGELGAIKENLNQMQQKLRSRIEEILSNLDKLETYSKELSASSEEGNATIEDTTDLIETISASIQQISASTQEVTSLAQESDSKTQAGQQKIEDILSTMHDINDSVSNSVEIIHDLEQNSQEIGQIIELIEDIAEQTNMLALNASIEAARAGSTSSNLENSEQAKVGSGFAVVAEEIRSLAEDTNQATEKIAGLITETQNKAAKGLKSIKEVKSYVEEEEEVIEETGQVFKQISQASQDTTAKIETTSHAAQDLAENSKEVQAATADIDEMSREIANSSQELRGVVEDLNQLLHQFNFSSTEVDSLIWKDKYSIGINKIDQQHQQLFEQVNKLISMTEKDKSQAEIEEVIDFLAQYTINHFETEEEIQQQYNYPDYEHHKEIHDNFVAEVKEAKSKLENGEMGSADLVKLNKMVSRWLVNHVKGIDQELGAHIAQQEE</sequence>
<feature type="transmembrane region" description="Helical" evidence="8">
    <location>
        <begin position="12"/>
        <end position="29"/>
    </location>
</feature>
<evidence type="ECO:0000259" key="10">
    <source>
        <dbReference type="PROSITE" id="PS50885"/>
    </source>
</evidence>
<keyword evidence="8" id="KW-1133">Transmembrane helix</keyword>
<evidence type="ECO:0000259" key="9">
    <source>
        <dbReference type="PROSITE" id="PS50111"/>
    </source>
</evidence>
<evidence type="ECO:0000256" key="2">
    <source>
        <dbReference type="ARBA" id="ARBA00022723"/>
    </source>
</evidence>
<feature type="coiled-coil region" evidence="7">
    <location>
        <begin position="341"/>
        <end position="375"/>
    </location>
</feature>
<dbReference type="CDD" id="cd11386">
    <property type="entry name" value="MCP_signal"/>
    <property type="match status" value="1"/>
</dbReference>
<keyword evidence="3" id="KW-0408">Iron</keyword>
<dbReference type="Pfam" id="PF00672">
    <property type="entry name" value="HAMP"/>
    <property type="match status" value="1"/>
</dbReference>
<reference evidence="11" key="1">
    <citation type="submission" date="2021-01" db="EMBL/GenBank/DDBJ databases">
        <title>Genomic Encyclopedia of Type Strains, Phase IV (KMG-IV): sequencing the most valuable type-strain genomes for metagenomic binning, comparative biology and taxonomic classification.</title>
        <authorList>
            <person name="Goeker M."/>
        </authorList>
    </citation>
    <scope>NUCLEOTIDE SEQUENCE</scope>
    <source>
        <strain evidence="11">DSM 23230</strain>
    </source>
</reference>
<evidence type="ECO:0000313" key="12">
    <source>
        <dbReference type="Proteomes" id="UP000774000"/>
    </source>
</evidence>
<dbReference type="SMART" id="SM00283">
    <property type="entry name" value="MA"/>
    <property type="match status" value="1"/>
</dbReference>
<keyword evidence="8" id="KW-0812">Transmembrane</keyword>
<dbReference type="InterPro" id="IPR035938">
    <property type="entry name" value="Hemerythrin-like_sf"/>
</dbReference>